<keyword evidence="2" id="KW-1185">Reference proteome</keyword>
<organism evidence="1 2">
    <name type="scientific">Microvirga arabica</name>
    <dbReference type="NCBI Taxonomy" id="1128671"/>
    <lineage>
        <taxon>Bacteria</taxon>
        <taxon>Pseudomonadati</taxon>
        <taxon>Pseudomonadota</taxon>
        <taxon>Alphaproteobacteria</taxon>
        <taxon>Hyphomicrobiales</taxon>
        <taxon>Methylobacteriaceae</taxon>
        <taxon>Microvirga</taxon>
    </lineage>
</organism>
<gene>
    <name evidence="1" type="ORF">ACETIH_02035</name>
</gene>
<protein>
    <recommendedName>
        <fullName evidence="3">TetR family transcriptional regulator</fullName>
    </recommendedName>
</protein>
<accession>A0ABV6Y2N1</accession>
<evidence type="ECO:0000313" key="1">
    <source>
        <dbReference type="EMBL" id="MFC1455527.1"/>
    </source>
</evidence>
<evidence type="ECO:0008006" key="3">
    <source>
        <dbReference type="Google" id="ProtNLM"/>
    </source>
</evidence>
<proteinExistence type="predicted"/>
<dbReference type="EMBL" id="JBHOMY010000007">
    <property type="protein sequence ID" value="MFC1455527.1"/>
    <property type="molecule type" value="Genomic_DNA"/>
</dbReference>
<sequence length="75" mass="8534">MTTRLMEILDRDATIMRAKMAEVMPAADGEAQQARELMILLHAGLFVIQRDETSTADELREFAGQILDRTRITKQ</sequence>
<dbReference type="RefSeq" id="WP_377028704.1">
    <property type="nucleotide sequence ID" value="NZ_JBHOMY010000007.1"/>
</dbReference>
<dbReference type="Proteomes" id="UP001593940">
    <property type="component" value="Unassembled WGS sequence"/>
</dbReference>
<reference evidence="1 2" key="1">
    <citation type="submission" date="2024-09" db="EMBL/GenBank/DDBJ databases">
        <title>Nodulacao em especies de Leguminosae Basais da Amazonia e Caracterizacao dos Rizobios e Bacterias Associadas aos Nodulos.</title>
        <authorList>
            <person name="Jambeiro I.C.A."/>
            <person name="Lopes I.S."/>
            <person name="Aguiar E.R.G.R."/>
            <person name="Santos A.F.J."/>
            <person name="Dos Santos J.M.F."/>
            <person name="Gross E."/>
        </authorList>
    </citation>
    <scope>NUCLEOTIDE SEQUENCE [LARGE SCALE GENOMIC DNA]</scope>
    <source>
        <strain evidence="1 2">BRUESC1165</strain>
    </source>
</reference>
<comment type="caution">
    <text evidence="1">The sequence shown here is derived from an EMBL/GenBank/DDBJ whole genome shotgun (WGS) entry which is preliminary data.</text>
</comment>
<name>A0ABV6Y2N1_9HYPH</name>
<evidence type="ECO:0000313" key="2">
    <source>
        <dbReference type="Proteomes" id="UP001593940"/>
    </source>
</evidence>